<dbReference type="Gene3D" id="2.60.40.380">
    <property type="entry name" value="Purple acid phosphatase-like, N-terminal"/>
    <property type="match status" value="1"/>
</dbReference>
<evidence type="ECO:0000259" key="2">
    <source>
        <dbReference type="Pfam" id="PF09423"/>
    </source>
</evidence>
<feature type="chain" id="PRO_5017231102" evidence="1">
    <location>
        <begin position="30"/>
        <end position="518"/>
    </location>
</feature>
<evidence type="ECO:0000313" key="4">
    <source>
        <dbReference type="EMBL" id="RJK92651.1"/>
    </source>
</evidence>
<organism evidence="4 5">
    <name type="scientific">Vallicoccus soli</name>
    <dbReference type="NCBI Taxonomy" id="2339232"/>
    <lineage>
        <taxon>Bacteria</taxon>
        <taxon>Bacillati</taxon>
        <taxon>Actinomycetota</taxon>
        <taxon>Actinomycetes</taxon>
        <taxon>Motilibacterales</taxon>
        <taxon>Vallicoccaceae</taxon>
        <taxon>Vallicoccus</taxon>
    </lineage>
</organism>
<feature type="signal peptide" evidence="1">
    <location>
        <begin position="1"/>
        <end position="29"/>
    </location>
</feature>
<accession>A0A3A3YPX6</accession>
<dbReference type="Proteomes" id="UP000265614">
    <property type="component" value="Unassembled WGS sequence"/>
</dbReference>
<keyword evidence="1" id="KW-0732">Signal</keyword>
<dbReference type="InterPro" id="IPR032093">
    <property type="entry name" value="PhoD_N"/>
</dbReference>
<dbReference type="Gene3D" id="3.60.21.70">
    <property type="entry name" value="PhoD-like phosphatase"/>
    <property type="match status" value="1"/>
</dbReference>
<protein>
    <submittedName>
        <fullName evidence="4">Alkaline phosphatase</fullName>
    </submittedName>
</protein>
<dbReference type="Pfam" id="PF16655">
    <property type="entry name" value="PhoD_N"/>
    <property type="match status" value="1"/>
</dbReference>
<keyword evidence="5" id="KW-1185">Reference proteome</keyword>
<dbReference type="InterPro" id="IPR038607">
    <property type="entry name" value="PhoD-like_sf"/>
</dbReference>
<evidence type="ECO:0000313" key="5">
    <source>
        <dbReference type="Proteomes" id="UP000265614"/>
    </source>
</evidence>
<dbReference type="PANTHER" id="PTHR43606:SF1">
    <property type="entry name" value="PHOD-LIKE PHOSPHATASE METALLOPHOSPHATASE DOMAIN-CONTAINING PROTEIN"/>
    <property type="match status" value="1"/>
</dbReference>
<dbReference type="InterPro" id="IPR052900">
    <property type="entry name" value="Phospholipid_Metab_Enz"/>
</dbReference>
<sequence length="518" mass="56695">MTTYLGRRSLLAGGLALGGAALLGGPASAAPRAGSAPGLLRAGRPLLTSGVQSGDVTARSGIVWARSDRPARMWVEVGRDPSFRRARVVRGPVVTPATDGTGKVRLTGLPSGTQLHYRTWFSDLDTHLSGPAEAGAFRTAPTRAQDVRLVWSGDLAGQGWGIDPSRGGYRIFDAMRRRDPDVFLFSGDTVYADGPLQESVALPDGTTWRNIVTPEKSKVAETLDEYRGQWRYNLLDEAYRAFNAQVPAIVQWDDHEVTNNWYPGEVLEDDRYTERRVDVLAARGKRAFHEYLPIAPRVEGERGRVYRKLSYGPLLDVFVLDMRSQKDANDANDERRGQVLGAEQLAWLEREASASRAVWKVMAADLPIGLVVPDGETAQEGVAQGLGGRPRGRESEVARLLRTLHRRGVENVVWLTADVHYTAAHHYSPDRAAFQDFTPFWEFVSGPLNAGAFGPNALDPTFGPRAVFVEAPPAAGTSPAQGYQFFGEVDVDASDRSMTVSLRGIDGSVRYRKTLRPA</sequence>
<proteinExistence type="predicted"/>
<dbReference type="Pfam" id="PF09423">
    <property type="entry name" value="PhoD"/>
    <property type="match status" value="1"/>
</dbReference>
<dbReference type="InterPro" id="IPR029052">
    <property type="entry name" value="Metallo-depent_PP-like"/>
</dbReference>
<comment type="caution">
    <text evidence="4">The sequence shown here is derived from an EMBL/GenBank/DDBJ whole genome shotgun (WGS) entry which is preliminary data.</text>
</comment>
<dbReference type="PROSITE" id="PS51318">
    <property type="entry name" value="TAT"/>
    <property type="match status" value="1"/>
</dbReference>
<dbReference type="InterPro" id="IPR006311">
    <property type="entry name" value="TAT_signal"/>
</dbReference>
<evidence type="ECO:0000259" key="3">
    <source>
        <dbReference type="Pfam" id="PF16655"/>
    </source>
</evidence>
<gene>
    <name evidence="4" type="ORF">D5H78_18415</name>
</gene>
<dbReference type="AlphaFoldDB" id="A0A3A3YPX6"/>
<dbReference type="InterPro" id="IPR018946">
    <property type="entry name" value="PhoD-like_MPP"/>
</dbReference>
<feature type="domain" description="PhoD-like phosphatase metallophosphatase" evidence="2">
    <location>
        <begin position="155"/>
        <end position="501"/>
    </location>
</feature>
<dbReference type="PANTHER" id="PTHR43606">
    <property type="entry name" value="PHOSPHATASE, PUTATIVE (AFU_ORTHOLOGUE AFUA_6G08710)-RELATED"/>
    <property type="match status" value="1"/>
</dbReference>
<dbReference type="EMBL" id="QZEZ01000013">
    <property type="protein sequence ID" value="RJK92651.1"/>
    <property type="molecule type" value="Genomic_DNA"/>
</dbReference>
<evidence type="ECO:0000256" key="1">
    <source>
        <dbReference type="SAM" id="SignalP"/>
    </source>
</evidence>
<feature type="domain" description="Phospholipase D N-terminal" evidence="3">
    <location>
        <begin position="50"/>
        <end position="120"/>
    </location>
</feature>
<dbReference type="OrthoDB" id="3497025at2"/>
<dbReference type="SUPFAM" id="SSF56300">
    <property type="entry name" value="Metallo-dependent phosphatases"/>
    <property type="match status" value="1"/>
</dbReference>
<dbReference type="RefSeq" id="WP_119951977.1">
    <property type="nucleotide sequence ID" value="NZ_QZEZ01000013.1"/>
</dbReference>
<dbReference type="CDD" id="cd07389">
    <property type="entry name" value="MPP_PhoD"/>
    <property type="match status" value="1"/>
</dbReference>
<name>A0A3A3YPX6_9ACTN</name>
<reference evidence="4 5" key="1">
    <citation type="submission" date="2018-09" db="EMBL/GenBank/DDBJ databases">
        <title>YIM 75000 draft genome.</title>
        <authorList>
            <person name="Tang S."/>
            <person name="Feng Y."/>
        </authorList>
    </citation>
    <scope>NUCLEOTIDE SEQUENCE [LARGE SCALE GENOMIC DNA]</scope>
    <source>
        <strain evidence="4 5">YIM 75000</strain>
    </source>
</reference>